<feature type="transmembrane region" description="Helical" evidence="3">
    <location>
        <begin position="329"/>
        <end position="350"/>
    </location>
</feature>
<dbReference type="SUPFAM" id="SSF81606">
    <property type="entry name" value="PP2C-like"/>
    <property type="match status" value="1"/>
</dbReference>
<keyword evidence="1" id="KW-0378">Hydrolase</keyword>
<feature type="coiled-coil region" evidence="2">
    <location>
        <begin position="437"/>
        <end position="466"/>
    </location>
</feature>
<dbReference type="SMART" id="SM00331">
    <property type="entry name" value="PP2C_SIG"/>
    <property type="match status" value="1"/>
</dbReference>
<reference evidence="6 7" key="1">
    <citation type="submission" date="2017-11" db="EMBL/GenBank/DDBJ databases">
        <title>Rhodohalobacter 15182 sp. nov., isolated from a salt lake.</title>
        <authorList>
            <person name="Han S."/>
        </authorList>
    </citation>
    <scope>NUCLEOTIDE SEQUENCE [LARGE SCALE GENOMIC DNA]</scope>
    <source>
        <strain evidence="6 7">15182</strain>
    </source>
</reference>
<protein>
    <recommendedName>
        <fullName evidence="5">PPM-type phosphatase domain-containing protein</fullName>
    </recommendedName>
</protein>
<dbReference type="InterPro" id="IPR052016">
    <property type="entry name" value="Bact_Sigma-Reg"/>
</dbReference>
<evidence type="ECO:0000256" key="2">
    <source>
        <dbReference type="SAM" id="Coils"/>
    </source>
</evidence>
<keyword evidence="3" id="KW-0812">Transmembrane</keyword>
<dbReference type="SUPFAM" id="SSF49785">
    <property type="entry name" value="Galactose-binding domain-like"/>
    <property type="match status" value="1"/>
</dbReference>
<gene>
    <name evidence="6" type="ORF">CWD77_04905</name>
</gene>
<dbReference type="RefSeq" id="WP_101072094.1">
    <property type="nucleotide sequence ID" value="NZ_PISP01000001.1"/>
</dbReference>
<evidence type="ECO:0000256" key="3">
    <source>
        <dbReference type="SAM" id="Phobius"/>
    </source>
</evidence>
<dbReference type="InterPro" id="IPR036457">
    <property type="entry name" value="PPM-type-like_dom_sf"/>
</dbReference>
<keyword evidence="7" id="KW-1185">Reference proteome</keyword>
<feature type="transmembrane region" description="Helical" evidence="3">
    <location>
        <begin position="244"/>
        <end position="263"/>
    </location>
</feature>
<feature type="chain" id="PRO_5014709407" description="PPM-type phosphatase domain-containing protein" evidence="4">
    <location>
        <begin position="26"/>
        <end position="693"/>
    </location>
</feature>
<comment type="caution">
    <text evidence="6">The sequence shown here is derived from an EMBL/GenBank/DDBJ whole genome shotgun (WGS) entry which is preliminary data.</text>
</comment>
<evidence type="ECO:0000313" key="6">
    <source>
        <dbReference type="EMBL" id="PKD44806.1"/>
    </source>
</evidence>
<keyword evidence="4" id="KW-0732">Signal</keyword>
<accession>A0A2N0VKT4</accession>
<feature type="transmembrane region" description="Helical" evidence="3">
    <location>
        <begin position="303"/>
        <end position="323"/>
    </location>
</feature>
<feature type="transmembrane region" description="Helical" evidence="3">
    <location>
        <begin position="212"/>
        <end position="237"/>
    </location>
</feature>
<evidence type="ECO:0000256" key="4">
    <source>
        <dbReference type="SAM" id="SignalP"/>
    </source>
</evidence>
<dbReference type="GO" id="GO:0016791">
    <property type="term" value="F:phosphatase activity"/>
    <property type="evidence" value="ECO:0007669"/>
    <property type="project" value="TreeGrafter"/>
</dbReference>
<dbReference type="PANTHER" id="PTHR43156">
    <property type="entry name" value="STAGE II SPORULATION PROTEIN E-RELATED"/>
    <property type="match status" value="1"/>
</dbReference>
<proteinExistence type="predicted"/>
<dbReference type="EMBL" id="PISP01000001">
    <property type="protein sequence ID" value="PKD44806.1"/>
    <property type="molecule type" value="Genomic_DNA"/>
</dbReference>
<feature type="signal peptide" evidence="4">
    <location>
        <begin position="1"/>
        <end position="25"/>
    </location>
</feature>
<sequence length="693" mass="78942">MKTERLIQVLFGIILIGLTAQSAGAQDTFFQFDEFEVEEISAESMSDSERIIYISDRWKFKAGDNVQWANPEFEDSEWNVISTNLTAADLSFVEWDGIGWFRKRIKVGEGLVGKPLALVVDRHLGASEIYLNGEKIYELGRFSTNPERAESYSGNELPVIVFPDNGIQTLAVRFINPNNVETERMFGNNGFRFLLADWKSHQNQVLSFISDWTGISMFFAGILLTFSLIHFLLFLFYPKEKRNLYFSLFAGGLLFITYFLYRIEMANDTFASIFFLKSALFFEIIVLAFAVRLMHSIDQKQRSIYSNVVLAFGLISAVFVYFYPTDLVWFREVIILVFVAELLRTLYIMFRKRKAGAWIIGVGMLFFVVGLIISILINFQFVAGDVKIINMAGSGLLILSMSIFLSREFASTQKNLQQKLIEVQDLSERTLEQERINKEREIEKRLLEAENKRKSAELEEARALQLSMLPKKMPSLPEYDLAVYMDTATEVGGDYYDYSVEQDGSLVLALGDATGHGLKAGIMVAAAKSYFHTLVHEVDLLNMLTRISSGLRNLNMHLMYMGFILLRCNKRKVELAIAGMPPVLHYSKKKNEVEQILLRGLPLGGNVNYPYQKRSLTLDEGDVLLIMSDGLTELFNPEREILGMEKIENVLMNSADFSSSDIIQQLNQLAETWSGRVDPHDDITMMVLKVPEN</sequence>
<feature type="domain" description="PPM-type phosphatase" evidence="5">
    <location>
        <begin position="476"/>
        <end position="690"/>
    </location>
</feature>
<feature type="transmembrane region" description="Helical" evidence="3">
    <location>
        <begin position="388"/>
        <end position="406"/>
    </location>
</feature>
<evidence type="ECO:0000313" key="7">
    <source>
        <dbReference type="Proteomes" id="UP000233398"/>
    </source>
</evidence>
<dbReference type="InterPro" id="IPR011623">
    <property type="entry name" value="7TMR_DISM_rcpt_extracell_dom1"/>
</dbReference>
<dbReference type="Gene3D" id="2.60.120.260">
    <property type="entry name" value="Galactose-binding domain-like"/>
    <property type="match status" value="1"/>
</dbReference>
<dbReference type="OrthoDB" id="9763484at2"/>
<dbReference type="Proteomes" id="UP000233398">
    <property type="component" value="Unassembled WGS sequence"/>
</dbReference>
<dbReference type="InterPro" id="IPR008979">
    <property type="entry name" value="Galactose-bd-like_sf"/>
</dbReference>
<dbReference type="InterPro" id="IPR001932">
    <property type="entry name" value="PPM-type_phosphatase-like_dom"/>
</dbReference>
<dbReference type="PANTHER" id="PTHR43156:SF2">
    <property type="entry name" value="STAGE II SPORULATION PROTEIN E"/>
    <property type="match status" value="1"/>
</dbReference>
<keyword evidence="3" id="KW-1133">Transmembrane helix</keyword>
<evidence type="ECO:0000256" key="1">
    <source>
        <dbReference type="ARBA" id="ARBA00022801"/>
    </source>
</evidence>
<keyword evidence="2" id="KW-0175">Coiled coil</keyword>
<evidence type="ECO:0000259" key="5">
    <source>
        <dbReference type="SMART" id="SM00331"/>
    </source>
</evidence>
<dbReference type="AlphaFoldDB" id="A0A2N0VKT4"/>
<keyword evidence="3" id="KW-0472">Membrane</keyword>
<name>A0A2N0VKT4_9BACT</name>
<feature type="transmembrane region" description="Helical" evidence="3">
    <location>
        <begin position="357"/>
        <end position="382"/>
    </location>
</feature>
<dbReference type="Gene3D" id="3.60.40.10">
    <property type="entry name" value="PPM-type phosphatase domain"/>
    <property type="match status" value="1"/>
</dbReference>
<feature type="transmembrane region" description="Helical" evidence="3">
    <location>
        <begin position="269"/>
        <end position="291"/>
    </location>
</feature>
<dbReference type="Pfam" id="PF07228">
    <property type="entry name" value="SpoIIE"/>
    <property type="match status" value="1"/>
</dbReference>
<dbReference type="Pfam" id="PF07695">
    <property type="entry name" value="7TMR-DISM_7TM"/>
    <property type="match status" value="1"/>
</dbReference>
<organism evidence="6 7">
    <name type="scientific">Rhodohalobacter barkolensis</name>
    <dbReference type="NCBI Taxonomy" id="2053187"/>
    <lineage>
        <taxon>Bacteria</taxon>
        <taxon>Pseudomonadati</taxon>
        <taxon>Balneolota</taxon>
        <taxon>Balneolia</taxon>
        <taxon>Balneolales</taxon>
        <taxon>Balneolaceae</taxon>
        <taxon>Rhodohalobacter</taxon>
    </lineage>
</organism>